<reference evidence="1" key="4">
    <citation type="submission" date="2023-12" db="EMBL/GenBank/DDBJ databases">
        <authorList>
            <person name="Sun Q."/>
            <person name="Inoue M."/>
        </authorList>
    </citation>
    <scope>NUCLEOTIDE SEQUENCE</scope>
    <source>
        <strain evidence="1">JCM 10667</strain>
    </source>
</reference>
<dbReference type="RefSeq" id="WP_184889681.1">
    <property type="nucleotide sequence ID" value="NZ_BAAAHD010000065.1"/>
</dbReference>
<keyword evidence="4" id="KW-1185">Reference proteome</keyword>
<reference evidence="4" key="2">
    <citation type="journal article" date="2019" name="Int. J. Syst. Evol. Microbiol.">
        <title>The Global Catalogue of Microorganisms (GCM) 10K type strain sequencing project: providing services to taxonomists for standard genome sequencing and annotation.</title>
        <authorList>
            <consortium name="The Broad Institute Genomics Platform"/>
            <consortium name="The Broad Institute Genome Sequencing Center for Infectious Disease"/>
            <person name="Wu L."/>
            <person name="Ma J."/>
        </authorList>
    </citation>
    <scope>NUCLEOTIDE SEQUENCE [LARGE SCALE GENOMIC DNA]</scope>
    <source>
        <strain evidence="4">JCM 10667</strain>
    </source>
</reference>
<dbReference type="AlphaFoldDB" id="A0A7W7IK58"/>
<comment type="caution">
    <text evidence="2">The sequence shown here is derived from an EMBL/GenBank/DDBJ whole genome shotgun (WGS) entry which is preliminary data.</text>
</comment>
<evidence type="ECO:0000313" key="4">
    <source>
        <dbReference type="Proteomes" id="UP001501427"/>
    </source>
</evidence>
<proteinExistence type="predicted"/>
<evidence type="ECO:0000313" key="1">
    <source>
        <dbReference type="EMBL" id="GAA0587444.1"/>
    </source>
</evidence>
<reference evidence="1" key="1">
    <citation type="journal article" date="2014" name="Int. J. Syst. Evol. Microbiol.">
        <title>Complete genome of a new Firmicutes species belonging to the dominant human colonic microbiota ('Ruminococcus bicirculans') reveals two chromosomes and a selective capacity to utilize plant glucans.</title>
        <authorList>
            <consortium name="NISC Comparative Sequencing Program"/>
            <person name="Wegmann U."/>
            <person name="Louis P."/>
            <person name="Goesmann A."/>
            <person name="Henrissat B."/>
            <person name="Duncan S.H."/>
            <person name="Flint H.J."/>
        </authorList>
    </citation>
    <scope>NUCLEOTIDE SEQUENCE</scope>
    <source>
        <strain evidence="1">JCM 10667</strain>
    </source>
</reference>
<evidence type="ECO:0008006" key="5">
    <source>
        <dbReference type="Google" id="ProtNLM"/>
    </source>
</evidence>
<dbReference type="EMBL" id="JACHMV010000001">
    <property type="protein sequence ID" value="MBB4778584.1"/>
    <property type="molecule type" value="Genomic_DNA"/>
</dbReference>
<protein>
    <recommendedName>
        <fullName evidence="5">SMI1/KNR4 family protein</fullName>
    </recommendedName>
</protein>
<dbReference type="Proteomes" id="UP001501427">
    <property type="component" value="Unassembled WGS sequence"/>
</dbReference>
<dbReference type="EMBL" id="BAAAHD010000065">
    <property type="protein sequence ID" value="GAA0587444.1"/>
    <property type="molecule type" value="Genomic_DNA"/>
</dbReference>
<organism evidence="2 3">
    <name type="scientific">Actinomadura livida</name>
    <dbReference type="NCBI Taxonomy" id="79909"/>
    <lineage>
        <taxon>Bacteria</taxon>
        <taxon>Bacillati</taxon>
        <taxon>Actinomycetota</taxon>
        <taxon>Actinomycetes</taxon>
        <taxon>Streptosporangiales</taxon>
        <taxon>Thermomonosporaceae</taxon>
        <taxon>Actinomadura</taxon>
    </lineage>
</organism>
<gene>
    <name evidence="2" type="ORF">F4557_007002</name>
    <name evidence="1" type="ORF">GCM10009546_57240</name>
</gene>
<evidence type="ECO:0000313" key="3">
    <source>
        <dbReference type="Proteomes" id="UP000549343"/>
    </source>
</evidence>
<sequence>MNDDMRAGLAEIEAKLELLRRTETEHGFGVTIEGPLEPADVPELPAGVTEVFRLFSHLAGDYFRFRQPEEIQDPDAWAKRRWIENCPLGDPLVIGWELHGIPADLLEDINGGGPIRLDLNDGSVYYVDPDDYVFMYKHVDIEEIDSEDFADDVVTFFNHYVLGERYPRLVEGVLGAGAVTATDRKGRHRDRWMRLLSAAGLLAA</sequence>
<evidence type="ECO:0000313" key="2">
    <source>
        <dbReference type="EMBL" id="MBB4778584.1"/>
    </source>
</evidence>
<dbReference type="Proteomes" id="UP000549343">
    <property type="component" value="Unassembled WGS sequence"/>
</dbReference>
<reference evidence="2 3" key="3">
    <citation type="submission" date="2020-08" db="EMBL/GenBank/DDBJ databases">
        <title>Sequencing the genomes of 1000 actinobacteria strains.</title>
        <authorList>
            <person name="Klenk H.-P."/>
        </authorList>
    </citation>
    <scope>NUCLEOTIDE SEQUENCE [LARGE SCALE GENOMIC DNA]</scope>
    <source>
        <strain evidence="2 3">DSM 44772</strain>
    </source>
</reference>
<accession>A0A7W7IK58</accession>
<name>A0A7W7IK58_9ACTN</name>